<sequence length="68" mass="7944">MMPCFWIHCVCALMEYFLLIHAFPSSRVMHSNIPSCFIRPTGVSSLSENREQEHNRTFLCKSILLLRT</sequence>
<evidence type="ECO:0000313" key="2">
    <source>
        <dbReference type="EMBL" id="OAG23190.1"/>
    </source>
</evidence>
<proteinExistence type="predicted"/>
<protein>
    <recommendedName>
        <fullName evidence="4">Secreted protein</fullName>
    </recommendedName>
</protein>
<dbReference type="GeneID" id="29118405"/>
<dbReference type="KEGG" id="aalt:CC77DRAFT_699854"/>
<reference evidence="2 3" key="1">
    <citation type="submission" date="2016-05" db="EMBL/GenBank/DDBJ databases">
        <title>Comparative analysis of secretome profiles of manganese(II)-oxidizing ascomycete fungi.</title>
        <authorList>
            <consortium name="DOE Joint Genome Institute"/>
            <person name="Zeiner C.A."/>
            <person name="Purvine S.O."/>
            <person name="Zink E.M."/>
            <person name="Wu S."/>
            <person name="Pasa-Tolic L."/>
            <person name="Chaput D.L."/>
            <person name="Haridas S."/>
            <person name="Grigoriev I.V."/>
            <person name="Santelli C.M."/>
            <person name="Hansel C.M."/>
        </authorList>
    </citation>
    <scope>NUCLEOTIDE SEQUENCE [LARGE SCALE GENOMIC DNA]</scope>
    <source>
        <strain evidence="2 3">SRC1lrK2f</strain>
    </source>
</reference>
<gene>
    <name evidence="2" type="ORF">CC77DRAFT_699854</name>
</gene>
<feature type="chain" id="PRO_5008059862" description="Secreted protein" evidence="1">
    <location>
        <begin position="23"/>
        <end position="68"/>
    </location>
</feature>
<name>A0A177DVF4_ALTAL</name>
<evidence type="ECO:0008006" key="4">
    <source>
        <dbReference type="Google" id="ProtNLM"/>
    </source>
</evidence>
<organism evidence="2 3">
    <name type="scientific">Alternaria alternata</name>
    <name type="common">Alternaria rot fungus</name>
    <name type="synonym">Torula alternata</name>
    <dbReference type="NCBI Taxonomy" id="5599"/>
    <lineage>
        <taxon>Eukaryota</taxon>
        <taxon>Fungi</taxon>
        <taxon>Dikarya</taxon>
        <taxon>Ascomycota</taxon>
        <taxon>Pezizomycotina</taxon>
        <taxon>Dothideomycetes</taxon>
        <taxon>Pleosporomycetidae</taxon>
        <taxon>Pleosporales</taxon>
        <taxon>Pleosporineae</taxon>
        <taxon>Pleosporaceae</taxon>
        <taxon>Alternaria</taxon>
        <taxon>Alternaria sect. Alternaria</taxon>
        <taxon>Alternaria alternata complex</taxon>
    </lineage>
</organism>
<feature type="signal peptide" evidence="1">
    <location>
        <begin position="1"/>
        <end position="22"/>
    </location>
</feature>
<evidence type="ECO:0000256" key="1">
    <source>
        <dbReference type="SAM" id="SignalP"/>
    </source>
</evidence>
<dbReference type="VEuPathDB" id="FungiDB:CC77DRAFT_699854"/>
<keyword evidence="1" id="KW-0732">Signal</keyword>
<dbReference type="AlphaFoldDB" id="A0A177DVF4"/>
<accession>A0A177DVF4</accession>
<dbReference type="EMBL" id="KV441473">
    <property type="protein sequence ID" value="OAG23190.1"/>
    <property type="molecule type" value="Genomic_DNA"/>
</dbReference>
<evidence type="ECO:0000313" key="3">
    <source>
        <dbReference type="Proteomes" id="UP000077248"/>
    </source>
</evidence>
<dbReference type="Proteomes" id="UP000077248">
    <property type="component" value="Unassembled WGS sequence"/>
</dbReference>
<dbReference type="RefSeq" id="XP_018388611.1">
    <property type="nucleotide sequence ID" value="XM_018532811.1"/>
</dbReference>
<keyword evidence="3" id="KW-1185">Reference proteome</keyword>